<evidence type="ECO:0000313" key="2">
    <source>
        <dbReference type="Proteomes" id="UP000580856"/>
    </source>
</evidence>
<gene>
    <name evidence="1" type="ORF">GGQ74_001562</name>
</gene>
<dbReference type="EMBL" id="JAATJA010000001">
    <property type="protein sequence ID" value="NJB67922.1"/>
    <property type="molecule type" value="Genomic_DNA"/>
</dbReference>
<accession>A0A846QN80</accession>
<name>A0A846QN80_9BACT</name>
<dbReference type="AlphaFoldDB" id="A0A846QN80"/>
<proteinExistence type="predicted"/>
<sequence>MKRMETMTQFTRTLLVLAILMVWNATPCVA</sequence>
<dbReference type="Proteomes" id="UP000580856">
    <property type="component" value="Unassembled WGS sequence"/>
</dbReference>
<reference evidence="1 2" key="1">
    <citation type="submission" date="2020-03" db="EMBL/GenBank/DDBJ databases">
        <title>Genomic Encyclopedia of Type Strains, Phase IV (KMG-IV): sequencing the most valuable type-strain genomes for metagenomic binning, comparative biology and taxonomic classification.</title>
        <authorList>
            <person name="Goeker M."/>
        </authorList>
    </citation>
    <scope>NUCLEOTIDE SEQUENCE [LARGE SCALE GENOMIC DNA]</scope>
    <source>
        <strain evidence="1 2">DSM 24233</strain>
    </source>
</reference>
<protein>
    <submittedName>
        <fullName evidence="1">Uncharacterized protein</fullName>
    </submittedName>
</protein>
<organism evidence="1 2">
    <name type="scientific">Desulfobaculum xiamenense</name>
    <dbReference type="NCBI Taxonomy" id="995050"/>
    <lineage>
        <taxon>Bacteria</taxon>
        <taxon>Pseudomonadati</taxon>
        <taxon>Thermodesulfobacteriota</taxon>
        <taxon>Desulfovibrionia</taxon>
        <taxon>Desulfovibrionales</taxon>
        <taxon>Desulfovibrionaceae</taxon>
        <taxon>Desulfobaculum</taxon>
    </lineage>
</organism>
<evidence type="ECO:0000313" key="1">
    <source>
        <dbReference type="EMBL" id="NJB67922.1"/>
    </source>
</evidence>
<keyword evidence="2" id="KW-1185">Reference proteome</keyword>
<comment type="caution">
    <text evidence="1">The sequence shown here is derived from an EMBL/GenBank/DDBJ whole genome shotgun (WGS) entry which is preliminary data.</text>
</comment>